<keyword evidence="5" id="KW-1185">Reference proteome</keyword>
<dbReference type="Pfam" id="PF03061">
    <property type="entry name" value="4HBT"/>
    <property type="match status" value="1"/>
</dbReference>
<evidence type="ECO:0000313" key="5">
    <source>
        <dbReference type="Proteomes" id="UP000298246"/>
    </source>
</evidence>
<proteinExistence type="inferred from homology"/>
<dbReference type="OrthoDB" id="2139465at2"/>
<feature type="domain" description="Thioesterase" evidence="3">
    <location>
        <begin position="55"/>
        <end position="129"/>
    </location>
</feature>
<gene>
    <name evidence="4" type="ORF">B5M42_01615</name>
</gene>
<dbReference type="AlphaFoldDB" id="A0A4Y8QAV6"/>
<accession>A0A4Y8QAV6</accession>
<comment type="similarity">
    <text evidence="1">Belongs to the thioesterase PaaI family.</text>
</comment>
<dbReference type="InterPro" id="IPR039298">
    <property type="entry name" value="ACOT13"/>
</dbReference>
<name>A0A4Y8QAV6_9BACL</name>
<dbReference type="Proteomes" id="UP000298246">
    <property type="component" value="Unassembled WGS sequence"/>
</dbReference>
<keyword evidence="2" id="KW-0378">Hydrolase</keyword>
<evidence type="ECO:0000256" key="1">
    <source>
        <dbReference type="ARBA" id="ARBA00008324"/>
    </source>
</evidence>
<dbReference type="CDD" id="cd03443">
    <property type="entry name" value="PaaI_thioesterase"/>
    <property type="match status" value="1"/>
</dbReference>
<protein>
    <submittedName>
        <fullName evidence="4">Thioesterase</fullName>
    </submittedName>
</protein>
<dbReference type="EMBL" id="MYFO01000001">
    <property type="protein sequence ID" value="TFE91961.1"/>
    <property type="molecule type" value="Genomic_DNA"/>
</dbReference>
<dbReference type="GO" id="GO:0047617">
    <property type="term" value="F:fatty acyl-CoA hydrolase activity"/>
    <property type="evidence" value="ECO:0007669"/>
    <property type="project" value="InterPro"/>
</dbReference>
<dbReference type="Gene3D" id="3.10.129.10">
    <property type="entry name" value="Hotdog Thioesterase"/>
    <property type="match status" value="1"/>
</dbReference>
<dbReference type="NCBIfam" id="TIGR00369">
    <property type="entry name" value="unchar_dom_1"/>
    <property type="match status" value="1"/>
</dbReference>
<dbReference type="SUPFAM" id="SSF54637">
    <property type="entry name" value="Thioesterase/thiol ester dehydrase-isomerase"/>
    <property type="match status" value="1"/>
</dbReference>
<evidence type="ECO:0000313" key="4">
    <source>
        <dbReference type="EMBL" id="TFE91961.1"/>
    </source>
</evidence>
<dbReference type="InterPro" id="IPR029069">
    <property type="entry name" value="HotDog_dom_sf"/>
</dbReference>
<evidence type="ECO:0000256" key="2">
    <source>
        <dbReference type="ARBA" id="ARBA00022801"/>
    </source>
</evidence>
<dbReference type="InterPro" id="IPR003736">
    <property type="entry name" value="PAAI_dom"/>
</dbReference>
<evidence type="ECO:0000259" key="3">
    <source>
        <dbReference type="Pfam" id="PF03061"/>
    </source>
</evidence>
<dbReference type="PANTHER" id="PTHR21660:SF1">
    <property type="entry name" value="ACYL-COENZYME A THIOESTERASE 13"/>
    <property type="match status" value="1"/>
</dbReference>
<comment type="caution">
    <text evidence="4">The sequence shown here is derived from an EMBL/GenBank/DDBJ whole genome shotgun (WGS) entry which is preliminary data.</text>
</comment>
<sequence>MEEDREQARQAQLQQLVQAAKGTFWDYLGCELIRLEDRRVVVGLTAGRHHLNLIGLVNGGVLSSLLDNAMGIIVMLARPGEKVVTTNLNVQFVAPLYEGPLIVTAELLHQSRKMMTTLGRVTDGEGRLGTLGSGSFRVI</sequence>
<dbReference type="PANTHER" id="PTHR21660">
    <property type="entry name" value="THIOESTERASE SUPERFAMILY MEMBER-RELATED"/>
    <property type="match status" value="1"/>
</dbReference>
<organism evidence="4 5">
    <name type="scientific">Paenibacillus athensensis</name>
    <dbReference type="NCBI Taxonomy" id="1967502"/>
    <lineage>
        <taxon>Bacteria</taxon>
        <taxon>Bacillati</taxon>
        <taxon>Bacillota</taxon>
        <taxon>Bacilli</taxon>
        <taxon>Bacillales</taxon>
        <taxon>Paenibacillaceae</taxon>
        <taxon>Paenibacillus</taxon>
    </lineage>
</organism>
<dbReference type="InterPro" id="IPR006683">
    <property type="entry name" value="Thioestr_dom"/>
</dbReference>
<reference evidence="4 5" key="1">
    <citation type="submission" date="2017-03" db="EMBL/GenBank/DDBJ databases">
        <title>Isolation of Levoglucosan Utilizing Bacteria.</title>
        <authorList>
            <person name="Arya A.S."/>
        </authorList>
    </citation>
    <scope>NUCLEOTIDE SEQUENCE [LARGE SCALE GENOMIC DNA]</scope>
    <source>
        <strain evidence="4 5">MEC069</strain>
    </source>
</reference>